<dbReference type="OrthoDB" id="1508846at2759"/>
<keyword evidence="6 9" id="KW-1133">Transmembrane helix</keyword>
<dbReference type="PANTHER" id="PTHR12263">
    <property type="entry name" value="VACUOLAR ATP SYNTHASE SUBUNIT H"/>
    <property type="match status" value="1"/>
</dbReference>
<dbReference type="GO" id="GO:0007035">
    <property type="term" value="P:vacuolar acidification"/>
    <property type="evidence" value="ECO:0007669"/>
    <property type="project" value="TreeGrafter"/>
</dbReference>
<evidence type="ECO:0000256" key="7">
    <source>
        <dbReference type="ARBA" id="ARBA00023065"/>
    </source>
</evidence>
<evidence type="ECO:0000256" key="2">
    <source>
        <dbReference type="ARBA" id="ARBA00008328"/>
    </source>
</evidence>
<keyword evidence="3" id="KW-0813">Transport</keyword>
<name>A0A3N4LN96_9PEZI</name>
<keyword evidence="7" id="KW-0406">Ion transport</keyword>
<dbReference type="FunCoup" id="A0A3N4LN96">
    <property type="interactions" value="80"/>
</dbReference>
<dbReference type="InParanoid" id="A0A3N4LN96"/>
<dbReference type="GO" id="GO:0000220">
    <property type="term" value="C:vacuolar proton-transporting V-type ATPase, V0 domain"/>
    <property type="evidence" value="ECO:0007669"/>
    <property type="project" value="TreeGrafter"/>
</dbReference>
<organism evidence="10 11">
    <name type="scientific">Terfezia boudieri ATCC MYA-4762</name>
    <dbReference type="NCBI Taxonomy" id="1051890"/>
    <lineage>
        <taxon>Eukaryota</taxon>
        <taxon>Fungi</taxon>
        <taxon>Dikarya</taxon>
        <taxon>Ascomycota</taxon>
        <taxon>Pezizomycotina</taxon>
        <taxon>Pezizomycetes</taxon>
        <taxon>Pezizales</taxon>
        <taxon>Pezizaceae</taxon>
        <taxon>Terfezia</taxon>
    </lineage>
</organism>
<accession>A0A3N4LN96</accession>
<keyword evidence="8 9" id="KW-0472">Membrane</keyword>
<dbReference type="Pfam" id="PF05493">
    <property type="entry name" value="ATP_synt_H"/>
    <property type="match status" value="1"/>
</dbReference>
<dbReference type="GO" id="GO:0046961">
    <property type="term" value="F:proton-transporting ATPase activity, rotational mechanism"/>
    <property type="evidence" value="ECO:0007669"/>
    <property type="project" value="InterPro"/>
</dbReference>
<keyword evidence="5" id="KW-0375">Hydrogen ion transport</keyword>
<dbReference type="GO" id="GO:0012505">
    <property type="term" value="C:endomembrane system"/>
    <property type="evidence" value="ECO:0007669"/>
    <property type="project" value="UniProtKB-SubCell"/>
</dbReference>
<dbReference type="InterPro" id="IPR008389">
    <property type="entry name" value="ATPase_V0-cplx_e1/e2_su"/>
</dbReference>
<dbReference type="STRING" id="1051890.A0A3N4LN96"/>
<proteinExistence type="inferred from homology"/>
<reference evidence="10 11" key="1">
    <citation type="journal article" date="2018" name="Nat. Ecol. Evol.">
        <title>Pezizomycetes genomes reveal the molecular basis of ectomycorrhizal truffle lifestyle.</title>
        <authorList>
            <person name="Murat C."/>
            <person name="Payen T."/>
            <person name="Noel B."/>
            <person name="Kuo A."/>
            <person name="Morin E."/>
            <person name="Chen J."/>
            <person name="Kohler A."/>
            <person name="Krizsan K."/>
            <person name="Balestrini R."/>
            <person name="Da Silva C."/>
            <person name="Montanini B."/>
            <person name="Hainaut M."/>
            <person name="Levati E."/>
            <person name="Barry K.W."/>
            <person name="Belfiori B."/>
            <person name="Cichocki N."/>
            <person name="Clum A."/>
            <person name="Dockter R.B."/>
            <person name="Fauchery L."/>
            <person name="Guy J."/>
            <person name="Iotti M."/>
            <person name="Le Tacon F."/>
            <person name="Lindquist E.A."/>
            <person name="Lipzen A."/>
            <person name="Malagnac F."/>
            <person name="Mello A."/>
            <person name="Molinier V."/>
            <person name="Miyauchi S."/>
            <person name="Poulain J."/>
            <person name="Riccioni C."/>
            <person name="Rubini A."/>
            <person name="Sitrit Y."/>
            <person name="Splivallo R."/>
            <person name="Traeger S."/>
            <person name="Wang M."/>
            <person name="Zifcakova L."/>
            <person name="Wipf D."/>
            <person name="Zambonelli A."/>
            <person name="Paolocci F."/>
            <person name="Nowrousian M."/>
            <person name="Ottonello S."/>
            <person name="Baldrian P."/>
            <person name="Spatafora J.W."/>
            <person name="Henrissat B."/>
            <person name="Nagy L.G."/>
            <person name="Aury J.M."/>
            <person name="Wincker P."/>
            <person name="Grigoriev I.V."/>
            <person name="Bonfante P."/>
            <person name="Martin F.M."/>
        </authorList>
    </citation>
    <scope>NUCLEOTIDE SEQUENCE [LARGE SCALE GENOMIC DNA]</scope>
    <source>
        <strain evidence="10 11">ATCC MYA-4762</strain>
    </source>
</reference>
<evidence type="ECO:0000256" key="3">
    <source>
        <dbReference type="ARBA" id="ARBA00022448"/>
    </source>
</evidence>
<evidence type="ECO:0000256" key="4">
    <source>
        <dbReference type="ARBA" id="ARBA00022692"/>
    </source>
</evidence>
<comment type="subcellular location">
    <subcellularLocation>
        <location evidence="1">Endomembrane system</location>
        <topology evidence="1">Multi-pass membrane protein</topology>
    </subcellularLocation>
</comment>
<evidence type="ECO:0000313" key="11">
    <source>
        <dbReference type="Proteomes" id="UP000267821"/>
    </source>
</evidence>
<dbReference type="EMBL" id="ML121548">
    <property type="protein sequence ID" value="RPB22989.1"/>
    <property type="molecule type" value="Genomic_DNA"/>
</dbReference>
<dbReference type="AlphaFoldDB" id="A0A3N4LN96"/>
<keyword evidence="4 9" id="KW-0812">Transmembrane</keyword>
<gene>
    <name evidence="10" type="ORF">L211DRAFT_809714</name>
</gene>
<feature type="transmembrane region" description="Helical" evidence="9">
    <location>
        <begin position="6"/>
        <end position="25"/>
    </location>
</feature>
<evidence type="ECO:0000256" key="8">
    <source>
        <dbReference type="ARBA" id="ARBA00023136"/>
    </source>
</evidence>
<evidence type="ECO:0000256" key="1">
    <source>
        <dbReference type="ARBA" id="ARBA00004127"/>
    </source>
</evidence>
<comment type="similarity">
    <text evidence="2">Belongs to the V-ATPase e1/e2 subunit family.</text>
</comment>
<feature type="transmembrane region" description="Helical" evidence="9">
    <location>
        <begin position="37"/>
        <end position="57"/>
    </location>
</feature>
<dbReference type="PANTHER" id="PTHR12263:SF0">
    <property type="entry name" value="V-TYPE PROTON ATPASE SUBUNIT"/>
    <property type="match status" value="1"/>
</dbReference>
<evidence type="ECO:0000256" key="9">
    <source>
        <dbReference type="SAM" id="Phobius"/>
    </source>
</evidence>
<dbReference type="Proteomes" id="UP000267821">
    <property type="component" value="Unassembled WGS sequence"/>
</dbReference>
<keyword evidence="11" id="KW-1185">Reference proteome</keyword>
<evidence type="ECO:0000313" key="10">
    <source>
        <dbReference type="EMBL" id="RPB22989.1"/>
    </source>
</evidence>
<sequence length="84" mass="9327">MANSYTIFVGLILVAALCLVAYILAPKGENQTVWRSSIILALSAMYIMWALTILAQLHPLVAPRRNDLRPEKHMEGPGSIKMFS</sequence>
<protein>
    <submittedName>
        <fullName evidence="10">Putative vacuolar ATP synthase subunit E</fullName>
    </submittedName>
</protein>
<evidence type="ECO:0000256" key="6">
    <source>
        <dbReference type="ARBA" id="ARBA00022989"/>
    </source>
</evidence>
<evidence type="ECO:0000256" key="5">
    <source>
        <dbReference type="ARBA" id="ARBA00022781"/>
    </source>
</evidence>